<dbReference type="Proteomes" id="UP000276991">
    <property type="component" value="Unassembled WGS sequence"/>
</dbReference>
<dbReference type="Gene3D" id="3.90.550.10">
    <property type="entry name" value="Spore Coat Polysaccharide Biosynthesis Protein SpsA, Chain A"/>
    <property type="match status" value="1"/>
</dbReference>
<dbReference type="GO" id="GO:0046872">
    <property type="term" value="F:metal ion binding"/>
    <property type="evidence" value="ECO:0007669"/>
    <property type="project" value="UniProtKB-KW"/>
</dbReference>
<protein>
    <recommendedName>
        <fullName evidence="5">Glycosyltransferase 2-like domain-containing protein</fullName>
    </recommendedName>
</protein>
<evidence type="ECO:0000313" key="7">
    <source>
        <dbReference type="Proteomes" id="UP000276991"/>
    </source>
</evidence>
<dbReference type="Pfam" id="PF00535">
    <property type="entry name" value="Glycos_transf_2"/>
    <property type="match status" value="1"/>
</dbReference>
<dbReference type="SUPFAM" id="SSF54292">
    <property type="entry name" value="2Fe-2S ferredoxin-like"/>
    <property type="match status" value="1"/>
</dbReference>
<dbReference type="PANTHER" id="PTHR22916:SF3">
    <property type="entry name" value="UDP-GLCNAC:BETAGAL BETA-1,3-N-ACETYLGLUCOSAMINYLTRANSFERASE-LIKE PROTEIN 1"/>
    <property type="match status" value="1"/>
</dbReference>
<evidence type="ECO:0000313" key="6">
    <source>
        <dbReference type="EMBL" id="VBB25853.1"/>
    </source>
</evidence>
<evidence type="ECO:0000256" key="4">
    <source>
        <dbReference type="ARBA" id="ARBA00023014"/>
    </source>
</evidence>
<feature type="domain" description="Glycosyltransferase 2-like" evidence="5">
    <location>
        <begin position="54"/>
        <end position="228"/>
    </location>
</feature>
<dbReference type="InterPro" id="IPR036010">
    <property type="entry name" value="2Fe-2S_ferredoxin-like_sf"/>
</dbReference>
<keyword evidence="3" id="KW-0408">Iron</keyword>
<dbReference type="OrthoDB" id="206708at2759"/>
<evidence type="ECO:0000256" key="1">
    <source>
        <dbReference type="ARBA" id="ARBA00022714"/>
    </source>
</evidence>
<dbReference type="AlphaFoldDB" id="A0A498S3B7"/>
<dbReference type="PANTHER" id="PTHR22916">
    <property type="entry name" value="GLYCOSYLTRANSFERASE"/>
    <property type="match status" value="1"/>
</dbReference>
<dbReference type="GO" id="GO:0016758">
    <property type="term" value="F:hexosyltransferase activity"/>
    <property type="evidence" value="ECO:0007669"/>
    <property type="project" value="UniProtKB-ARBA"/>
</dbReference>
<sequence>MSHKVEVTIRRLVVVPLGCGLHHDYPNLKVRIGSHAWTFRCDIFSPRVGTYLPSAIVPVKDGGAYLSRCLDSLLEQVVCSKFVIELSLFDDGSSDNTSSIIKLYKSKFLEKGINVIIGSSEHSKGVGFAKNSCVRQCSGSVLIFCDADDISAKHRFISLYNVLHNALRPDLTLVGSRFERIPSESTSRYTQWANSLNNKQIYNQVFTSYGPSMIAPTWCMSKKLYDKIGGFHEREPVGYPEDLRFFYDALKIGADFVKIEESLVTYRYHPKCTSLYVTEKMIWKMRIAMFEELVLSKWKKFMIWGAGKIGKKFYRSLSNENRLKVTAFCDIDVKKLYCGRYEYFVPGQRRVLATVPIIPLNEVVAPIAICLRMDFLDCNEIMMMIARYCIRRVVCPQLMLWRGLAARVPDVKVRFKNRGETLEAMGKIGQSLYEVVVNADLPIDGYGACEGTLACCTCHVILQSEHYKRLPLPVEEELDLLDLAPEATDFSRLGCQIKLTEEDLPGVEVIVPSEIRDARAND</sequence>
<organism evidence="6 7">
    <name type="scientific">Acanthocheilonema viteae</name>
    <name type="common">Filarial nematode worm</name>
    <name type="synonym">Dipetalonema viteae</name>
    <dbReference type="NCBI Taxonomy" id="6277"/>
    <lineage>
        <taxon>Eukaryota</taxon>
        <taxon>Metazoa</taxon>
        <taxon>Ecdysozoa</taxon>
        <taxon>Nematoda</taxon>
        <taxon>Chromadorea</taxon>
        <taxon>Rhabditida</taxon>
        <taxon>Spirurina</taxon>
        <taxon>Spiruromorpha</taxon>
        <taxon>Filarioidea</taxon>
        <taxon>Onchocercidae</taxon>
        <taxon>Acanthocheilonema</taxon>
    </lineage>
</organism>
<accession>A0A498S3B7</accession>
<dbReference type="GO" id="GO:0140647">
    <property type="term" value="P:P450-containing electron transport chain"/>
    <property type="evidence" value="ECO:0007669"/>
    <property type="project" value="InterPro"/>
</dbReference>
<dbReference type="EMBL" id="UPTC01000046">
    <property type="protein sequence ID" value="VBB25853.1"/>
    <property type="molecule type" value="Genomic_DNA"/>
</dbReference>
<dbReference type="InterPro" id="IPR001055">
    <property type="entry name" value="Adrenodoxin-like"/>
</dbReference>
<gene>
    <name evidence="6" type="ORF">NAV_LOCUS683</name>
</gene>
<dbReference type="InterPro" id="IPR029044">
    <property type="entry name" value="Nucleotide-diphossugar_trans"/>
</dbReference>
<keyword evidence="1" id="KW-0001">2Fe-2S</keyword>
<dbReference type="InterPro" id="IPR012675">
    <property type="entry name" value="Beta-grasp_dom_sf"/>
</dbReference>
<dbReference type="PRINTS" id="PR00355">
    <property type="entry name" value="ADRENODOXIN"/>
</dbReference>
<reference evidence="6 7" key="1">
    <citation type="submission" date="2018-08" db="EMBL/GenBank/DDBJ databases">
        <authorList>
            <person name="Laetsch R D."/>
            <person name="Stevens L."/>
            <person name="Kumar S."/>
            <person name="Blaxter L. M."/>
        </authorList>
    </citation>
    <scope>NUCLEOTIDE SEQUENCE [LARGE SCALE GENOMIC DNA]</scope>
</reference>
<dbReference type="SUPFAM" id="SSF53448">
    <property type="entry name" value="Nucleotide-diphospho-sugar transferases"/>
    <property type="match status" value="1"/>
</dbReference>
<keyword evidence="2" id="KW-0479">Metal-binding</keyword>
<dbReference type="InterPro" id="IPR001173">
    <property type="entry name" value="Glyco_trans_2-like"/>
</dbReference>
<dbReference type="STRING" id="6277.A0A498S3B7"/>
<proteinExistence type="predicted"/>
<dbReference type="GO" id="GO:0051537">
    <property type="term" value="F:2 iron, 2 sulfur cluster binding"/>
    <property type="evidence" value="ECO:0007669"/>
    <property type="project" value="UniProtKB-KW"/>
</dbReference>
<keyword evidence="4" id="KW-0411">Iron-sulfur</keyword>
<evidence type="ECO:0000259" key="5">
    <source>
        <dbReference type="Pfam" id="PF00535"/>
    </source>
</evidence>
<evidence type="ECO:0000256" key="2">
    <source>
        <dbReference type="ARBA" id="ARBA00022723"/>
    </source>
</evidence>
<evidence type="ECO:0000256" key="3">
    <source>
        <dbReference type="ARBA" id="ARBA00023004"/>
    </source>
</evidence>
<dbReference type="Gene3D" id="3.10.20.30">
    <property type="match status" value="1"/>
</dbReference>
<keyword evidence="7" id="KW-1185">Reference proteome</keyword>
<name>A0A498S3B7_ACAVI</name>